<dbReference type="SUPFAM" id="SSF52540">
    <property type="entry name" value="P-loop containing nucleoside triphosphate hydrolases"/>
    <property type="match status" value="1"/>
</dbReference>
<dbReference type="Proteomes" id="UP000232722">
    <property type="component" value="Unassembled WGS sequence"/>
</dbReference>
<name>A0A2N0NNS0_9GLOM</name>
<sequence>MSLFYIILLDPLPEPHVVNITEVNTLSDGEITIEGTNKWGELEEIAKEETELKLRDFGGVKLKSNNLIGSIFPNYNFPDEHVHIIVIVEPPPPATTALKNSRLGGLGGTVYSGQENGYFYEGVDLTSSTTCKRESTINRLLECLCKERIILIRSPPMTGKTSLGQLLETRLLQLDEVQNGSARVFRISLIWMENLIDPKWTFAEGFEKLMKITWDEFLQQCGHTKTYLIIDEVQKIYRQANQEPHHGGNAFWHAFKRIMQNLQLFIVALASYGHYGAYATRGDHSVMDISPVNGLTMKNKWGYKDICYTQEEFEVYFNQFCEVHLKEKLVKKDIPYLLCYLSEITAYHPGLISYIMNHIGERFIKWKKDSLSFDAIFSYLKSHDFNDNLKAIRAYYPATVLSDEERAIVDAVLFKKGGLDFETARIPNDGRLLKTNALVDTSSNDSRIALLDFPAPLL</sequence>
<organism evidence="1 2">
    <name type="scientific">Rhizophagus irregularis</name>
    <dbReference type="NCBI Taxonomy" id="588596"/>
    <lineage>
        <taxon>Eukaryota</taxon>
        <taxon>Fungi</taxon>
        <taxon>Fungi incertae sedis</taxon>
        <taxon>Mucoromycota</taxon>
        <taxon>Glomeromycotina</taxon>
        <taxon>Glomeromycetes</taxon>
        <taxon>Glomerales</taxon>
        <taxon>Glomeraceae</taxon>
        <taxon>Rhizophagus</taxon>
    </lineage>
</organism>
<dbReference type="VEuPathDB" id="FungiDB:RhiirA1_475206"/>
<dbReference type="Gene3D" id="3.40.50.300">
    <property type="entry name" value="P-loop containing nucleotide triphosphate hydrolases"/>
    <property type="match status" value="1"/>
</dbReference>
<comment type="caution">
    <text evidence="1">The sequence shown here is derived from an EMBL/GenBank/DDBJ whole genome shotgun (WGS) entry which is preliminary data.</text>
</comment>
<accession>A0A2N0NNS0</accession>
<dbReference type="InterPro" id="IPR027417">
    <property type="entry name" value="P-loop_NTPase"/>
</dbReference>
<protein>
    <recommendedName>
        <fullName evidence="3">Crinkler family protein</fullName>
    </recommendedName>
</protein>
<proteinExistence type="predicted"/>
<reference evidence="1 2" key="1">
    <citation type="submission" date="2016-04" db="EMBL/GenBank/DDBJ databases">
        <title>Genome analyses suggest a sexual origin of heterokaryosis in a supposedly ancient asexual fungus.</title>
        <authorList>
            <person name="Ropars J."/>
            <person name="Sedzielewska K."/>
            <person name="Noel J."/>
            <person name="Charron P."/>
            <person name="Farinelli L."/>
            <person name="Marton T."/>
            <person name="Kruger M."/>
            <person name="Pelin A."/>
            <person name="Brachmann A."/>
            <person name="Corradi N."/>
        </authorList>
    </citation>
    <scope>NUCLEOTIDE SEQUENCE [LARGE SCALE GENOMIC DNA]</scope>
    <source>
        <strain evidence="1 2">A5</strain>
    </source>
</reference>
<evidence type="ECO:0000313" key="1">
    <source>
        <dbReference type="EMBL" id="PKB96184.1"/>
    </source>
</evidence>
<evidence type="ECO:0000313" key="2">
    <source>
        <dbReference type="Proteomes" id="UP000232722"/>
    </source>
</evidence>
<dbReference type="VEuPathDB" id="FungiDB:FUN_015641"/>
<dbReference type="VEuPathDB" id="FungiDB:RhiirFUN_003405"/>
<reference evidence="1 2" key="2">
    <citation type="submission" date="2017-09" db="EMBL/GenBank/DDBJ databases">
        <title>Extensive intraspecific genome diversity in a model arbuscular mycorrhizal fungus.</title>
        <authorList>
            <person name="Chen E.C."/>
            <person name="Morin E."/>
            <person name="Beaudet D."/>
            <person name="Noel J."/>
            <person name="Ndikumana S."/>
            <person name="Charron P."/>
            <person name="St-Onge C."/>
            <person name="Giorgi J."/>
            <person name="Grigoriev I.V."/>
            <person name="Roux C."/>
            <person name="Martin F.M."/>
            <person name="Corradi N."/>
        </authorList>
    </citation>
    <scope>NUCLEOTIDE SEQUENCE [LARGE SCALE GENOMIC DNA]</scope>
    <source>
        <strain evidence="1 2">A5</strain>
    </source>
</reference>
<dbReference type="EMBL" id="LLXJ01004094">
    <property type="protein sequence ID" value="PKB96184.1"/>
    <property type="molecule type" value="Genomic_DNA"/>
</dbReference>
<dbReference type="AlphaFoldDB" id="A0A2N0NNS0"/>
<gene>
    <name evidence="1" type="ORF">RhiirA5_435304</name>
</gene>
<evidence type="ECO:0008006" key="3">
    <source>
        <dbReference type="Google" id="ProtNLM"/>
    </source>
</evidence>